<evidence type="ECO:0000256" key="2">
    <source>
        <dbReference type="SAM" id="SignalP"/>
    </source>
</evidence>
<feature type="compositionally biased region" description="Low complexity" evidence="1">
    <location>
        <begin position="881"/>
        <end position="897"/>
    </location>
</feature>
<feature type="compositionally biased region" description="Low complexity" evidence="1">
    <location>
        <begin position="1099"/>
        <end position="1111"/>
    </location>
</feature>
<evidence type="ECO:0000313" key="4">
    <source>
        <dbReference type="Proteomes" id="UP000756921"/>
    </source>
</evidence>
<evidence type="ECO:0000256" key="1">
    <source>
        <dbReference type="SAM" id="MobiDB-lite"/>
    </source>
</evidence>
<keyword evidence="4" id="KW-1185">Reference proteome</keyword>
<reference evidence="3" key="1">
    <citation type="journal article" date="2020" name="Mol. Plant Microbe Interact.">
        <title>Genome Sequence of the Biocontrol Agent Coniothyrium minitans strain Conio (IMI 134523).</title>
        <authorList>
            <person name="Patel D."/>
            <person name="Shittu T.A."/>
            <person name="Baroncelli R."/>
            <person name="Muthumeenakshi S."/>
            <person name="Osborne T.H."/>
            <person name="Janganan T.K."/>
            <person name="Sreenivasaprasad S."/>
        </authorList>
    </citation>
    <scope>NUCLEOTIDE SEQUENCE</scope>
    <source>
        <strain evidence="3">Conio</strain>
    </source>
</reference>
<feature type="compositionally biased region" description="Low complexity" evidence="1">
    <location>
        <begin position="857"/>
        <end position="874"/>
    </location>
</feature>
<dbReference type="Proteomes" id="UP000756921">
    <property type="component" value="Unassembled WGS sequence"/>
</dbReference>
<evidence type="ECO:0000313" key="3">
    <source>
        <dbReference type="EMBL" id="KAF9730356.1"/>
    </source>
</evidence>
<feature type="region of interest" description="Disordered" evidence="1">
    <location>
        <begin position="497"/>
        <end position="549"/>
    </location>
</feature>
<feature type="compositionally biased region" description="Polar residues" evidence="1">
    <location>
        <begin position="251"/>
        <end position="269"/>
    </location>
</feature>
<comment type="caution">
    <text evidence="3">The sequence shown here is derived from an EMBL/GenBank/DDBJ whole genome shotgun (WGS) entry which is preliminary data.</text>
</comment>
<feature type="compositionally biased region" description="Polar residues" evidence="1">
    <location>
        <begin position="497"/>
        <end position="518"/>
    </location>
</feature>
<gene>
    <name evidence="3" type="ORF">PMIN01_11225</name>
</gene>
<name>A0A9P6G743_9PLEO</name>
<organism evidence="3 4">
    <name type="scientific">Paraphaeosphaeria minitans</name>
    <dbReference type="NCBI Taxonomy" id="565426"/>
    <lineage>
        <taxon>Eukaryota</taxon>
        <taxon>Fungi</taxon>
        <taxon>Dikarya</taxon>
        <taxon>Ascomycota</taxon>
        <taxon>Pezizomycotina</taxon>
        <taxon>Dothideomycetes</taxon>
        <taxon>Pleosporomycetidae</taxon>
        <taxon>Pleosporales</taxon>
        <taxon>Massarineae</taxon>
        <taxon>Didymosphaeriaceae</taxon>
        <taxon>Paraphaeosphaeria</taxon>
    </lineage>
</organism>
<protein>
    <submittedName>
        <fullName evidence="3">Uncharacterized protein</fullName>
    </submittedName>
</protein>
<dbReference type="OrthoDB" id="2910287at2759"/>
<feature type="compositionally biased region" description="Polar residues" evidence="1">
    <location>
        <begin position="173"/>
        <end position="192"/>
    </location>
</feature>
<feature type="compositionally biased region" description="Polar residues" evidence="1">
    <location>
        <begin position="202"/>
        <end position="224"/>
    </location>
</feature>
<accession>A0A9P6G743</accession>
<feature type="region of interest" description="Disordered" evidence="1">
    <location>
        <begin position="640"/>
        <end position="667"/>
    </location>
</feature>
<keyword evidence="2" id="KW-0732">Signal</keyword>
<feature type="compositionally biased region" description="Polar residues" evidence="1">
    <location>
        <begin position="316"/>
        <end position="409"/>
    </location>
</feature>
<feature type="region of interest" description="Disordered" evidence="1">
    <location>
        <begin position="837"/>
        <end position="922"/>
    </location>
</feature>
<dbReference type="AlphaFoldDB" id="A0A9P6G743"/>
<proteinExistence type="predicted"/>
<feature type="region of interest" description="Disordered" evidence="1">
    <location>
        <begin position="169"/>
        <end position="483"/>
    </location>
</feature>
<feature type="compositionally biased region" description="Low complexity" evidence="1">
    <location>
        <begin position="428"/>
        <end position="449"/>
    </location>
</feature>
<feature type="compositionally biased region" description="Polar residues" evidence="1">
    <location>
        <begin position="465"/>
        <end position="480"/>
    </location>
</feature>
<feature type="signal peptide" evidence="2">
    <location>
        <begin position="1"/>
        <end position="19"/>
    </location>
</feature>
<feature type="compositionally biased region" description="Low complexity" evidence="1">
    <location>
        <begin position="985"/>
        <end position="1007"/>
    </location>
</feature>
<dbReference type="EMBL" id="WJXW01000014">
    <property type="protein sequence ID" value="KAF9730356.1"/>
    <property type="molecule type" value="Genomic_DNA"/>
</dbReference>
<sequence length="1160" mass="118997">MFSPYIIIYLIISAPYIEALLPNAAILIDVDSTSPSHLPLPGNPGNPGCLWTCTEPDWHGNCTYTCFGPYNPTYATCIRNYAFQTSFGPDSGTKCNIFQGEKCEVEGLLRIGEPGGEMVWPGNPCMGEYGSFECWRVDGANGTMGGVVAAIPTVQCPVRAELSVEGGMRPSGTLVSSGRAKTSGTGASLISGGSTGGAVMSITVSGGEQNSGVSLGDETTSGASTGEAAVSGGSTVSKSGASSGGIPVSGASPTNAPISVPSGATTTQPTRPPDLPPGYFTELPKPGTAISPPSYTPAPPESVITDSLGYTFPKSRGTSVQATDGASSSGNTWNPTDSKSVSKTSATSGFTHPLDHTSSQSGVTLAQFSDRASSKASGATSGNTAIPTDSNGGSQTGDTSAHITNSAPNGSIPELSKTGPGSAPGSEASQSAVSGTASSSGGIASGILSDQPSLSSKASRIPSGVLTSDTRGIPSKSNPSGAPGSIASLSWSYGSHGTPSLSLPSESHGSLPSFTGTSDPHGLPSISLPTVSHGSFPSMPGSTDMHGIPLDSLSSGASASIPSGVLSSGTNGICLPSISLSSQSIATGSIPSGVLSSASGSTITVTASGSTAMITLTGSGSTGTMTDGGLPSLGTTASHLSSIDCTQTPDSPACPGGPPTPTTTEAGRPPWWDCQAHPELIFCPHPTEKAAAKKDDDRDLWGLFALLAVPVIAMGLKSWLKRAKIGKKLTNLAFKWPSPKKPRWGIHIPSIKLKKVNMPGIRIPPVGKAIKLPRIKLPEGRLHCGRNSVSSSMVCVDSKAIEQLAPLGEAGAPSRQARLCRVSPPVTFRDPFALEFQCGLPSPPKPPTRAKTPNLPPGQQQQPPDPAPGQQQQPTGPPASPGQQQQPPDSPDTNPNDMTPSLMPDPLNIDKIPPPGDLHDQIDEESYTDIFNEAYFSDIVDGLSCGGNPNIPAEYRKYLAGGGCYYVPHGSKGPKPRKRAIESPGQVQTDGGAAQQTGTPAPTTNGTKTGFCANSTCVDPWSLPQQDETFLTDDLVLPLGLAPTYYAEVDGSTAWLWTFYTTVSSELHTSMTNGIFMEDESDEDMAVLVWATPNASEASTTSQMPSTSSSTGKLATKVNTPARRTTRLSTLATAAVALTLIEPRETPSAVMNPCLVQFCP</sequence>
<feature type="compositionally biased region" description="Polar residues" evidence="1">
    <location>
        <begin position="232"/>
        <end position="241"/>
    </location>
</feature>
<feature type="region of interest" description="Disordered" evidence="1">
    <location>
        <begin position="971"/>
        <end position="1007"/>
    </location>
</feature>
<feature type="chain" id="PRO_5040496829" evidence="2">
    <location>
        <begin position="20"/>
        <end position="1160"/>
    </location>
</feature>
<feature type="region of interest" description="Disordered" evidence="1">
    <location>
        <begin position="1096"/>
        <end position="1123"/>
    </location>
</feature>